<dbReference type="AlphaFoldDB" id="A0A1E5QNH2"/>
<dbReference type="NCBIfam" id="NF045582">
    <property type="entry name" value="Npun_R2823_gen"/>
    <property type="match status" value="1"/>
</dbReference>
<dbReference type="EMBL" id="MJGC01000041">
    <property type="protein sequence ID" value="OEJ76137.1"/>
    <property type="molecule type" value="Genomic_DNA"/>
</dbReference>
<dbReference type="Gene3D" id="3.90.550.10">
    <property type="entry name" value="Spore Coat Polysaccharide Biosynthesis Protein SpsA, Chain A"/>
    <property type="match status" value="1"/>
</dbReference>
<protein>
    <submittedName>
        <fullName evidence="1">Sugar transferase</fullName>
    </submittedName>
</protein>
<dbReference type="InterPro" id="IPR029044">
    <property type="entry name" value="Nucleotide-diphossugar_trans"/>
</dbReference>
<sequence>MSQGIYIFANDFVYHQVVALLNSIEVNAGEAFPVCIIPYDHKLDKIKQEVAARENVTLFDDASAIAFWEDYMTQAWKANEVAQKAWQDKGWSDVRRVNFVRKLCSFNGPFEKFVYMDADTLLMGKLQPVYDKLDEYDWVVNDYQYKSDIGFIYNPEQLDVVEKAMGLDYAKAHIFCAGWFASKKSVMNEERLVQLLEHLKNGEANMMSLRGSDQPLYNYLVARSGIPFYNFAYENPNATGSHWSSNFEVIDNILHDNKRPITYIHFMSISASKFNQLCAGENVNIPYQDVFLHYRYLKSPNERPVLKNVNPWVERQEAFEKFWKQKWDNLKHKYRKTFKAK</sequence>
<proteinExistence type="predicted"/>
<accession>A0A1E5QNH2</accession>
<evidence type="ECO:0000313" key="1">
    <source>
        <dbReference type="EMBL" id="OEJ76137.1"/>
    </source>
</evidence>
<gene>
    <name evidence="1" type="ORF">BH720_06175</name>
</gene>
<name>A0A1E5QNH2_9CYAN</name>
<dbReference type="GO" id="GO:0016740">
    <property type="term" value="F:transferase activity"/>
    <property type="evidence" value="ECO:0007669"/>
    <property type="project" value="UniProtKB-KW"/>
</dbReference>
<organism evidence="1">
    <name type="scientific">Desertifilum tharense IPPAS B-1220</name>
    <dbReference type="NCBI Taxonomy" id="1781255"/>
    <lineage>
        <taxon>Bacteria</taxon>
        <taxon>Bacillati</taxon>
        <taxon>Cyanobacteriota</taxon>
        <taxon>Cyanophyceae</taxon>
        <taxon>Desertifilales</taxon>
        <taxon>Desertifilaceae</taxon>
        <taxon>Desertifilum</taxon>
    </lineage>
</organism>
<dbReference type="InterPro" id="IPR054619">
    <property type="entry name" value="Npun_R2821-like"/>
</dbReference>
<dbReference type="STRING" id="1781255.BH720_06175"/>
<dbReference type="RefSeq" id="WP_069966296.1">
    <property type="nucleotide sequence ID" value="NZ_CM124774.1"/>
</dbReference>
<dbReference type="SUPFAM" id="SSF53448">
    <property type="entry name" value="Nucleotide-diphospho-sugar transferases"/>
    <property type="match status" value="1"/>
</dbReference>
<dbReference type="OrthoDB" id="480149at2"/>
<keyword evidence="1" id="KW-0808">Transferase</keyword>
<comment type="caution">
    <text evidence="1">The sequence shown here is derived from an EMBL/GenBank/DDBJ whole genome shotgun (WGS) entry which is preliminary data.</text>
</comment>
<reference evidence="1" key="1">
    <citation type="submission" date="2016-09" db="EMBL/GenBank/DDBJ databases">
        <title>Draft genome of thermotolerant cyanobacterium Desertifilum sp. strain IPPAS B-1220.</title>
        <authorList>
            <person name="Sinetova M.A."/>
            <person name="Bolakhan K."/>
            <person name="Zayadan B.K."/>
            <person name="Mironov K.S."/>
            <person name="Ustinova V."/>
            <person name="Kupriyanova E.V."/>
            <person name="Sidorov R.A."/>
            <person name="Skrypnik A.N."/>
            <person name="Gogoleva N.E."/>
            <person name="Gogolev Y.V."/>
            <person name="Los D.A."/>
        </authorList>
    </citation>
    <scope>NUCLEOTIDE SEQUENCE [LARGE SCALE GENOMIC DNA]</scope>
    <source>
        <strain evidence="1">IPPAS B-1220</strain>
    </source>
</reference>